<organism evidence="3 4">
    <name type="scientific">Candidatus Roizmanbacteria bacterium RIFCSPLOWO2_01_FULL_37_12</name>
    <dbReference type="NCBI Taxonomy" id="1802056"/>
    <lineage>
        <taxon>Bacteria</taxon>
        <taxon>Candidatus Roizmaniibacteriota</taxon>
    </lineage>
</organism>
<dbReference type="InterPro" id="IPR036249">
    <property type="entry name" value="Thioredoxin-like_sf"/>
</dbReference>
<dbReference type="Pfam" id="PF00462">
    <property type="entry name" value="Glutaredoxin"/>
    <property type="match status" value="1"/>
</dbReference>
<dbReference type="Gene3D" id="3.40.30.10">
    <property type="entry name" value="Glutaredoxin"/>
    <property type="match status" value="1"/>
</dbReference>
<dbReference type="AlphaFoldDB" id="A0A1F7IG01"/>
<feature type="compositionally biased region" description="Low complexity" evidence="1">
    <location>
        <begin position="159"/>
        <end position="169"/>
    </location>
</feature>
<protein>
    <recommendedName>
        <fullName evidence="2">Glutaredoxin domain-containing protein</fullName>
    </recommendedName>
</protein>
<feature type="compositionally biased region" description="Polar residues" evidence="1">
    <location>
        <begin position="197"/>
        <end position="206"/>
    </location>
</feature>
<dbReference type="CDD" id="cd02976">
    <property type="entry name" value="NrdH"/>
    <property type="match status" value="1"/>
</dbReference>
<dbReference type="SUPFAM" id="SSF52833">
    <property type="entry name" value="Thioredoxin-like"/>
    <property type="match status" value="1"/>
</dbReference>
<evidence type="ECO:0000313" key="4">
    <source>
        <dbReference type="Proteomes" id="UP000177698"/>
    </source>
</evidence>
<proteinExistence type="predicted"/>
<dbReference type="Proteomes" id="UP000177698">
    <property type="component" value="Unassembled WGS sequence"/>
</dbReference>
<name>A0A1F7IG01_9BACT</name>
<dbReference type="InterPro" id="IPR002109">
    <property type="entry name" value="Glutaredoxin"/>
</dbReference>
<evidence type="ECO:0000256" key="1">
    <source>
        <dbReference type="SAM" id="MobiDB-lite"/>
    </source>
</evidence>
<sequence>MKITIYTVNDCQFSKQEKEYLNSHQLQFEEKNLELNKEFLTEMLAISDNFAGTPVTKIEKDDGSSVVLKGFTQSEFDEALGYKVTEPVVEQKDAVLEQPGVVEPPAVVSPTSGSSPPVNSDLSSTPPTPPAPNPMVDLGNLQSPVSATSVSPQPPVVEPPTQLTQDPTQPITPPTQPSAAPVVEPPKAPEDPKLASVLSNLQNMSTDPVPPPTSNTSPITQPASELPSIPDPKFG</sequence>
<comment type="caution">
    <text evidence="3">The sequence shown here is derived from an EMBL/GenBank/DDBJ whole genome shotgun (WGS) entry which is preliminary data.</text>
</comment>
<feature type="compositionally biased region" description="Polar residues" evidence="1">
    <location>
        <begin position="214"/>
        <end position="223"/>
    </location>
</feature>
<reference evidence="3 4" key="1">
    <citation type="journal article" date="2016" name="Nat. Commun.">
        <title>Thousands of microbial genomes shed light on interconnected biogeochemical processes in an aquifer system.</title>
        <authorList>
            <person name="Anantharaman K."/>
            <person name="Brown C.T."/>
            <person name="Hug L.A."/>
            <person name="Sharon I."/>
            <person name="Castelle C.J."/>
            <person name="Probst A.J."/>
            <person name="Thomas B.C."/>
            <person name="Singh A."/>
            <person name="Wilkins M.J."/>
            <person name="Karaoz U."/>
            <person name="Brodie E.L."/>
            <person name="Williams K.H."/>
            <person name="Hubbard S.S."/>
            <person name="Banfield J.F."/>
        </authorList>
    </citation>
    <scope>NUCLEOTIDE SEQUENCE [LARGE SCALE GENOMIC DNA]</scope>
</reference>
<dbReference type="EMBL" id="MGAG01000003">
    <property type="protein sequence ID" value="OGK42298.1"/>
    <property type="molecule type" value="Genomic_DNA"/>
</dbReference>
<accession>A0A1F7IG01</accession>
<feature type="region of interest" description="Disordered" evidence="1">
    <location>
        <begin position="96"/>
        <end position="235"/>
    </location>
</feature>
<dbReference type="STRING" id="1802056.A2954_04800"/>
<feature type="compositionally biased region" description="Low complexity" evidence="1">
    <location>
        <begin position="104"/>
        <end position="120"/>
    </location>
</feature>
<gene>
    <name evidence="3" type="ORF">A2954_04800</name>
</gene>
<evidence type="ECO:0000313" key="3">
    <source>
        <dbReference type="EMBL" id="OGK42298.1"/>
    </source>
</evidence>
<dbReference type="PROSITE" id="PS51354">
    <property type="entry name" value="GLUTAREDOXIN_2"/>
    <property type="match status" value="1"/>
</dbReference>
<feature type="domain" description="Glutaredoxin" evidence="2">
    <location>
        <begin position="3"/>
        <end position="55"/>
    </location>
</feature>
<evidence type="ECO:0000259" key="2">
    <source>
        <dbReference type="Pfam" id="PF00462"/>
    </source>
</evidence>